<dbReference type="Pfam" id="PF02776">
    <property type="entry name" value="TPP_enzyme_N"/>
    <property type="match status" value="1"/>
</dbReference>
<feature type="domain" description="Thiamine pyrophosphate enzyme central" evidence="4">
    <location>
        <begin position="200"/>
        <end position="333"/>
    </location>
</feature>
<dbReference type="GO" id="GO:0030976">
    <property type="term" value="F:thiamine pyrophosphate binding"/>
    <property type="evidence" value="ECO:0007669"/>
    <property type="project" value="InterPro"/>
</dbReference>
<dbReference type="GO" id="GO:0050660">
    <property type="term" value="F:flavin adenine dinucleotide binding"/>
    <property type="evidence" value="ECO:0007669"/>
    <property type="project" value="TreeGrafter"/>
</dbReference>
<dbReference type="InterPro" id="IPR045229">
    <property type="entry name" value="TPP_enz"/>
</dbReference>
<comment type="similarity">
    <text evidence="1 3">Belongs to the TPP enzyme family.</text>
</comment>
<name>A0A1L3ZWC6_9SPHN</name>
<dbReference type="InterPro" id="IPR029035">
    <property type="entry name" value="DHS-like_NAD/FAD-binding_dom"/>
</dbReference>
<dbReference type="CDD" id="cd07035">
    <property type="entry name" value="TPP_PYR_POX_like"/>
    <property type="match status" value="1"/>
</dbReference>
<evidence type="ECO:0000259" key="6">
    <source>
        <dbReference type="Pfam" id="PF02776"/>
    </source>
</evidence>
<dbReference type="EMBL" id="CP018221">
    <property type="protein sequence ID" value="API59936.1"/>
    <property type="molecule type" value="Genomic_DNA"/>
</dbReference>
<evidence type="ECO:0008006" key="9">
    <source>
        <dbReference type="Google" id="ProtNLM"/>
    </source>
</evidence>
<feature type="domain" description="Thiamine pyrophosphate enzyme N-terminal TPP-binding" evidence="6">
    <location>
        <begin position="15"/>
        <end position="117"/>
    </location>
</feature>
<evidence type="ECO:0000259" key="4">
    <source>
        <dbReference type="Pfam" id="PF00205"/>
    </source>
</evidence>
<dbReference type="RefSeq" id="WP_072597724.1">
    <property type="nucleotide sequence ID" value="NZ_CP018221.1"/>
</dbReference>
<evidence type="ECO:0000313" key="7">
    <source>
        <dbReference type="EMBL" id="API59936.1"/>
    </source>
</evidence>
<dbReference type="GO" id="GO:0019752">
    <property type="term" value="P:carboxylic acid metabolic process"/>
    <property type="evidence" value="ECO:0007669"/>
    <property type="project" value="UniProtKB-ARBA"/>
</dbReference>
<sequence length="564" mass="60315">MEKHAMEPSVQKRATGAKEIVRFLEDHGYGHMFGLPGSSMVATLYEMQESSVQYVPTIHESVTIAAADGYARVKGKACASIYMAPGTANALANLYNAWWAESPILVMASQLDSTERSAGSNGMICEGDTVQIVKPFTRLAHELGRDMVVRPWLERAHRAATSMPKGPAFLSICEDVYEREGPVEDVPPPYRAPSRTADVSAIVTALATAERPLIVVGSQLRQSGGAALVEALSDRYEIPVGYDGGFQAGLGVGPGRARTVGTVMGRGVAFQNEADVVVLIGANLFADGKRREKPWFSNAKFIAQANADPKRIEHTQFANWTSVCDPAAFAEALLEGLAAEPPRAELQEKRGKWIKSLVAAAREPRPQPTDATGLAFANYAKGASYVRDALNQGWVVDESVMATPMIIDAQNCEDGRRYCGAPGGSLGWATGAAAGVAIASNEPVTCVVGDGSLRFGVHGLWTIAALNLPITIVVLDNGGYGSTRFFEREYIARRGIETNLTKPSYYNMDLRSLGPSVASVIRGFGIDCTELSPEDDVDAALKTAWAARGKGPNAVIIPIGFEGY</sequence>
<dbReference type="Gene3D" id="3.40.50.970">
    <property type="match status" value="2"/>
</dbReference>
<feature type="domain" description="Thiamine pyrophosphate enzyme TPP-binding" evidence="5">
    <location>
        <begin position="423"/>
        <end position="552"/>
    </location>
</feature>
<dbReference type="AlphaFoldDB" id="A0A1L3ZWC6"/>
<protein>
    <recommendedName>
        <fullName evidence="9">Thiamine pyrophosphate-binding protein</fullName>
    </recommendedName>
</protein>
<gene>
    <name evidence="7" type="ORF">BSL82_11960</name>
</gene>
<evidence type="ECO:0000259" key="5">
    <source>
        <dbReference type="Pfam" id="PF02775"/>
    </source>
</evidence>
<proteinExistence type="inferred from homology"/>
<keyword evidence="8" id="KW-1185">Reference proteome</keyword>
<dbReference type="STRING" id="1921510.BSL82_11960"/>
<dbReference type="InterPro" id="IPR011766">
    <property type="entry name" value="TPP_enzyme_TPP-bd"/>
</dbReference>
<dbReference type="Pfam" id="PF02775">
    <property type="entry name" value="TPP_enzyme_C"/>
    <property type="match status" value="1"/>
</dbReference>
<dbReference type="InterPro" id="IPR012001">
    <property type="entry name" value="Thiamin_PyroP_enz_TPP-bd_dom"/>
</dbReference>
<evidence type="ECO:0000313" key="8">
    <source>
        <dbReference type="Proteomes" id="UP000182063"/>
    </source>
</evidence>
<keyword evidence="2 3" id="KW-0786">Thiamine pyrophosphate</keyword>
<dbReference type="Proteomes" id="UP000182063">
    <property type="component" value="Chromosome"/>
</dbReference>
<evidence type="ECO:0000256" key="2">
    <source>
        <dbReference type="ARBA" id="ARBA00023052"/>
    </source>
</evidence>
<dbReference type="GO" id="GO:0003984">
    <property type="term" value="F:acetolactate synthase activity"/>
    <property type="evidence" value="ECO:0007669"/>
    <property type="project" value="TreeGrafter"/>
</dbReference>
<dbReference type="Gene3D" id="3.40.50.1220">
    <property type="entry name" value="TPP-binding domain"/>
    <property type="match status" value="1"/>
</dbReference>
<organism evidence="7 8">
    <name type="scientific">Tardibacter chloracetimidivorans</name>
    <dbReference type="NCBI Taxonomy" id="1921510"/>
    <lineage>
        <taxon>Bacteria</taxon>
        <taxon>Pseudomonadati</taxon>
        <taxon>Pseudomonadota</taxon>
        <taxon>Alphaproteobacteria</taxon>
        <taxon>Sphingomonadales</taxon>
        <taxon>Sphingomonadaceae</taxon>
        <taxon>Tardibacter</taxon>
    </lineage>
</organism>
<dbReference type="PANTHER" id="PTHR18968">
    <property type="entry name" value="THIAMINE PYROPHOSPHATE ENZYMES"/>
    <property type="match status" value="1"/>
</dbReference>
<dbReference type="KEGG" id="sphj:BSL82_11960"/>
<dbReference type="Pfam" id="PF00205">
    <property type="entry name" value="TPP_enzyme_M"/>
    <property type="match status" value="1"/>
</dbReference>
<dbReference type="OrthoDB" id="9773408at2"/>
<dbReference type="GO" id="GO:0000287">
    <property type="term" value="F:magnesium ion binding"/>
    <property type="evidence" value="ECO:0007669"/>
    <property type="project" value="InterPro"/>
</dbReference>
<reference evidence="8" key="1">
    <citation type="submission" date="2016-11" db="EMBL/GenBank/DDBJ databases">
        <title>Complete Genome Sequence of alachlor-degrading Sphingomonas sp. strain JJ-A5.</title>
        <authorList>
            <person name="Lee H."/>
            <person name="Ka J.-O."/>
        </authorList>
    </citation>
    <scope>NUCLEOTIDE SEQUENCE [LARGE SCALE GENOMIC DNA]</scope>
    <source>
        <strain evidence="8">JJ-A5</strain>
    </source>
</reference>
<evidence type="ECO:0000256" key="1">
    <source>
        <dbReference type="ARBA" id="ARBA00007812"/>
    </source>
</evidence>
<dbReference type="SUPFAM" id="SSF52518">
    <property type="entry name" value="Thiamin diphosphate-binding fold (THDP-binding)"/>
    <property type="match status" value="2"/>
</dbReference>
<dbReference type="SUPFAM" id="SSF52467">
    <property type="entry name" value="DHS-like NAD/FAD-binding domain"/>
    <property type="match status" value="1"/>
</dbReference>
<dbReference type="InterPro" id="IPR012000">
    <property type="entry name" value="Thiamin_PyroP_enz_cen_dom"/>
</dbReference>
<accession>A0A1L3ZWC6</accession>
<evidence type="ECO:0000256" key="3">
    <source>
        <dbReference type="RuleBase" id="RU362132"/>
    </source>
</evidence>
<dbReference type="InterPro" id="IPR029061">
    <property type="entry name" value="THDP-binding"/>
</dbReference>